<keyword evidence="13" id="KW-0862">Zinc</keyword>
<comment type="cofactor">
    <cofactor evidence="3">
        <name>Zn(2+)</name>
        <dbReference type="ChEBI" id="CHEBI:29105"/>
    </cofactor>
</comment>
<evidence type="ECO:0000256" key="5">
    <source>
        <dbReference type="ARBA" id="ARBA00004496"/>
    </source>
</evidence>
<feature type="binding site" evidence="12">
    <location>
        <position position="212"/>
    </location>
    <ligand>
        <name>a divalent metal cation</name>
        <dbReference type="ChEBI" id="CHEBI:60240"/>
        <label>1</label>
    </ligand>
</feature>
<dbReference type="GO" id="GO:0004239">
    <property type="term" value="F:initiator methionyl aminopeptidase activity"/>
    <property type="evidence" value="ECO:0007669"/>
    <property type="project" value="UniProtKB-UniRule"/>
</dbReference>
<evidence type="ECO:0000256" key="7">
    <source>
        <dbReference type="ARBA" id="ARBA00022490"/>
    </source>
</evidence>
<feature type="binding site" evidence="12">
    <location>
        <position position="409"/>
    </location>
    <ligand>
        <name>a divalent metal cation</name>
        <dbReference type="ChEBI" id="CHEBI:60240"/>
        <label>2</label>
        <note>catalytic</note>
    </ligand>
</feature>
<proteinExistence type="inferred from homology"/>
<dbReference type="Gene3D" id="3.90.230.10">
    <property type="entry name" value="Creatinase/methionine aminopeptidase superfamily"/>
    <property type="match status" value="1"/>
</dbReference>
<comment type="function">
    <text evidence="11">Protects eukaryotic initiation factor EIF2S1 from translation-inhibiting phosphorylation by inhibitory kinases such as EIF2AK2/PKR and EIF2AK1/HCR. Plays a critical role in the regulation of protein synthesis.</text>
</comment>
<feature type="binding site" evidence="12">
    <location>
        <position position="281"/>
    </location>
    <ligand>
        <name>a divalent metal cation</name>
        <dbReference type="ChEBI" id="CHEBI:60240"/>
        <label>2</label>
        <note>catalytic</note>
    </ligand>
</feature>
<evidence type="ECO:0000256" key="4">
    <source>
        <dbReference type="ARBA" id="ARBA00001954"/>
    </source>
</evidence>
<keyword evidence="10 12" id="KW-0378">Hydrolase</keyword>
<dbReference type="InterPro" id="IPR001841">
    <property type="entry name" value="Znf_RING"/>
</dbReference>
<evidence type="ECO:0000256" key="15">
    <source>
        <dbReference type="SAM" id="MobiDB-lite"/>
    </source>
</evidence>
<dbReference type="SUPFAM" id="SSF57850">
    <property type="entry name" value="RING/U-box"/>
    <property type="match status" value="1"/>
</dbReference>
<dbReference type="FunFam" id="3.30.40.10:FF:000746">
    <property type="entry name" value="E3 ubiquitin-protein ligase RHF2A"/>
    <property type="match status" value="1"/>
</dbReference>
<reference evidence="18" key="1">
    <citation type="journal article" date="2023" name="Proc. Natl. Acad. Sci. U.S.A.">
        <title>Genomic and structural basis for evolution of tropane alkaloid biosynthesis.</title>
        <authorList>
            <person name="Wanga Y.-J."/>
            <person name="Taina T."/>
            <person name="Yua J.-Y."/>
            <person name="Lia J."/>
            <person name="Xua B."/>
            <person name="Chenc J."/>
            <person name="D'Auriad J.C."/>
            <person name="Huanga J.-P."/>
            <person name="Huanga S.-X."/>
        </authorList>
    </citation>
    <scope>NUCLEOTIDE SEQUENCE [LARGE SCALE GENOMIC DNA]</scope>
    <source>
        <strain evidence="18">cv. KIB-2019</strain>
    </source>
</reference>
<dbReference type="FunFam" id="3.90.230.10:FF:000003">
    <property type="entry name" value="Methionine aminopeptidase 2"/>
    <property type="match status" value="1"/>
</dbReference>
<dbReference type="SMART" id="SM00184">
    <property type="entry name" value="RING"/>
    <property type="match status" value="1"/>
</dbReference>
<feature type="binding site" evidence="12">
    <location>
        <position position="409"/>
    </location>
    <ligand>
        <name>a divalent metal cation</name>
        <dbReference type="ChEBI" id="CHEBI:60240"/>
        <label>1</label>
    </ligand>
</feature>
<comment type="caution">
    <text evidence="17">The sequence shown here is derived from an EMBL/GenBank/DDBJ whole genome shotgun (WGS) entry which is preliminary data.</text>
</comment>
<dbReference type="GO" id="GO:0070006">
    <property type="term" value="F:metalloaminopeptidase activity"/>
    <property type="evidence" value="ECO:0007669"/>
    <property type="project" value="UniProtKB-UniRule"/>
</dbReference>
<dbReference type="FunFam" id="1.10.10.10:FF:000106">
    <property type="entry name" value="Methionine aminopeptidase 2"/>
    <property type="match status" value="1"/>
</dbReference>
<comment type="cofactor">
    <cofactor evidence="2">
        <name>Mn(2+)</name>
        <dbReference type="ChEBI" id="CHEBI:29035"/>
    </cofactor>
</comment>
<dbReference type="Pfam" id="PF13639">
    <property type="entry name" value="zf-RING_2"/>
    <property type="match status" value="1"/>
</dbReference>
<feature type="region of interest" description="Disordered" evidence="15">
    <location>
        <begin position="1"/>
        <end position="80"/>
    </location>
</feature>
<feature type="region of interest" description="Disordered" evidence="15">
    <location>
        <begin position="564"/>
        <end position="611"/>
    </location>
</feature>
<gene>
    <name evidence="17" type="ORF">K7X08_007786</name>
</gene>
<dbReference type="PROSITE" id="PS50089">
    <property type="entry name" value="ZF_RING_2"/>
    <property type="match status" value="1"/>
</dbReference>
<evidence type="ECO:0000313" key="17">
    <source>
        <dbReference type="EMBL" id="KAJ8565210.1"/>
    </source>
</evidence>
<dbReference type="PROSITE" id="PS01202">
    <property type="entry name" value="MAP_2"/>
    <property type="match status" value="1"/>
</dbReference>
<dbReference type="Gene3D" id="3.30.40.10">
    <property type="entry name" value="Zinc/RING finger domain, C3HC4 (zinc finger)"/>
    <property type="match status" value="1"/>
</dbReference>
<evidence type="ECO:0000259" key="16">
    <source>
        <dbReference type="PROSITE" id="PS50089"/>
    </source>
</evidence>
<comment type="function">
    <text evidence="12 14">Cotranslationally removes the N-terminal methionine from nascent proteins. The N-terminal methionine is often cleaved when the second residue in the primary sequence is small and uncharged (Met-Ala-, Cys, Gly, Pro, Ser, Thr, or Val).</text>
</comment>
<dbReference type="AlphaFoldDB" id="A0A9Q1MSQ8"/>
<evidence type="ECO:0000256" key="6">
    <source>
        <dbReference type="ARBA" id="ARBA00022438"/>
    </source>
</evidence>
<dbReference type="NCBIfam" id="TIGR00501">
    <property type="entry name" value="met_pdase_II"/>
    <property type="match status" value="1"/>
</dbReference>
<dbReference type="InterPro" id="IPR000994">
    <property type="entry name" value="Pept_M24"/>
</dbReference>
<dbReference type="PRINTS" id="PR00599">
    <property type="entry name" value="MAPEPTIDASE"/>
</dbReference>
<dbReference type="InterPro" id="IPR001714">
    <property type="entry name" value="Pept_M24_MAP"/>
</dbReference>
<comment type="subcellular location">
    <subcellularLocation>
        <location evidence="5 12">Cytoplasm</location>
    </subcellularLocation>
</comment>
<evidence type="ECO:0000256" key="8">
    <source>
        <dbReference type="ARBA" id="ARBA00022670"/>
    </source>
</evidence>
<evidence type="ECO:0000256" key="11">
    <source>
        <dbReference type="ARBA" id="ARBA00056196"/>
    </source>
</evidence>
<dbReference type="InterPro" id="IPR050247">
    <property type="entry name" value="Met_Aminopeptidase_Type2"/>
</dbReference>
<comment type="cofactor">
    <cofactor evidence="4">
        <name>Fe(2+)</name>
        <dbReference type="ChEBI" id="CHEBI:29033"/>
    </cofactor>
</comment>
<dbReference type="Gene3D" id="1.10.10.10">
    <property type="entry name" value="Winged helix-like DNA-binding domain superfamily/Winged helix DNA-binding domain"/>
    <property type="match status" value="1"/>
</dbReference>
<evidence type="ECO:0000256" key="9">
    <source>
        <dbReference type="ARBA" id="ARBA00022723"/>
    </source>
</evidence>
<dbReference type="OrthoDB" id="7848262at2759"/>
<evidence type="ECO:0000256" key="12">
    <source>
        <dbReference type="HAMAP-Rule" id="MF_03175"/>
    </source>
</evidence>
<dbReference type="InterPro" id="IPR013083">
    <property type="entry name" value="Znf_RING/FYVE/PHD"/>
</dbReference>
<keyword evidence="9 12" id="KW-0479">Metal-binding</keyword>
<keyword evidence="13" id="KW-0863">Zinc-finger</keyword>
<keyword evidence="8 12" id="KW-0645">Protease</keyword>
<dbReference type="Proteomes" id="UP001152561">
    <property type="component" value="Unassembled WGS sequence"/>
</dbReference>
<evidence type="ECO:0000313" key="18">
    <source>
        <dbReference type="Proteomes" id="UP001152561"/>
    </source>
</evidence>
<dbReference type="SUPFAM" id="SSF46785">
    <property type="entry name" value="Winged helix' DNA-binding domain"/>
    <property type="match status" value="1"/>
</dbReference>
<feature type="compositionally biased region" description="Polar residues" evidence="15">
    <location>
        <begin position="634"/>
        <end position="646"/>
    </location>
</feature>
<comment type="cofactor">
    <cofactor evidence="12">
        <name>Co(2+)</name>
        <dbReference type="ChEBI" id="CHEBI:48828"/>
    </cofactor>
    <cofactor evidence="12">
        <name>Zn(2+)</name>
        <dbReference type="ChEBI" id="CHEBI:29105"/>
    </cofactor>
    <cofactor evidence="12">
        <name>Mn(2+)</name>
        <dbReference type="ChEBI" id="CHEBI:29035"/>
    </cofactor>
    <cofactor evidence="12">
        <name>Fe(2+)</name>
        <dbReference type="ChEBI" id="CHEBI:29033"/>
    </cofactor>
    <text evidence="12">Binds 2 divalent metal cations per subunit. Has a high-affinity and a low affinity metal-binding site. The true nature of the physiological cofactor is under debate. The enzyme is active with cobalt, zinc, manganese or divalent iron ions. Most likely, methionine aminopeptidases function as mononuclear Fe(2+)-metalloproteases under physiological conditions, and the catalytically relevant metal-binding site has been assigned to the histidine-containing high-affinity site.</text>
</comment>
<dbReference type="EMBL" id="JAJAGQ010000004">
    <property type="protein sequence ID" value="KAJ8565210.1"/>
    <property type="molecule type" value="Genomic_DNA"/>
</dbReference>
<dbReference type="HAMAP" id="MF_03175">
    <property type="entry name" value="MetAP_2_euk"/>
    <property type="match status" value="1"/>
</dbReference>
<dbReference type="InterPro" id="IPR002468">
    <property type="entry name" value="Pept_M24A_MAP2"/>
</dbReference>
<evidence type="ECO:0000256" key="14">
    <source>
        <dbReference type="RuleBase" id="RU003653"/>
    </source>
</evidence>
<dbReference type="CDD" id="cd01088">
    <property type="entry name" value="MetAP2"/>
    <property type="match status" value="1"/>
</dbReference>
<feature type="compositionally biased region" description="Basic residues" evidence="15">
    <location>
        <begin position="50"/>
        <end position="62"/>
    </location>
</feature>
<feature type="domain" description="RING-type" evidence="16">
    <location>
        <begin position="462"/>
        <end position="502"/>
    </location>
</feature>
<dbReference type="EC" id="3.4.11.18" evidence="12"/>
<keyword evidence="6 12" id="KW-0031">Aminopeptidase</keyword>
<feature type="region of interest" description="Disordered" evidence="15">
    <location>
        <begin position="627"/>
        <end position="646"/>
    </location>
</feature>
<organism evidence="17 18">
    <name type="scientific">Anisodus acutangulus</name>
    <dbReference type="NCBI Taxonomy" id="402998"/>
    <lineage>
        <taxon>Eukaryota</taxon>
        <taxon>Viridiplantae</taxon>
        <taxon>Streptophyta</taxon>
        <taxon>Embryophyta</taxon>
        <taxon>Tracheophyta</taxon>
        <taxon>Spermatophyta</taxon>
        <taxon>Magnoliopsida</taxon>
        <taxon>eudicotyledons</taxon>
        <taxon>Gunneridae</taxon>
        <taxon>Pentapetalae</taxon>
        <taxon>asterids</taxon>
        <taxon>lamiids</taxon>
        <taxon>Solanales</taxon>
        <taxon>Solanaceae</taxon>
        <taxon>Solanoideae</taxon>
        <taxon>Hyoscyameae</taxon>
        <taxon>Anisodus</taxon>
    </lineage>
</organism>
<protein>
    <recommendedName>
        <fullName evidence="12">Methionine aminopeptidase 2</fullName>
        <shortName evidence="12">MAP 2</shortName>
        <shortName evidence="12">MetAP 2</shortName>
        <ecNumber evidence="12">3.4.11.18</ecNumber>
    </recommendedName>
    <alternativeName>
        <fullName evidence="12">Peptidase M</fullName>
    </alternativeName>
</protein>
<name>A0A9Q1MSQ8_9SOLA</name>
<evidence type="ECO:0000256" key="1">
    <source>
        <dbReference type="ARBA" id="ARBA00000294"/>
    </source>
</evidence>
<dbReference type="GO" id="GO:0008270">
    <property type="term" value="F:zinc ion binding"/>
    <property type="evidence" value="ECO:0007669"/>
    <property type="project" value="UniProtKB-KW"/>
</dbReference>
<feature type="binding site" evidence="12">
    <location>
        <position position="314"/>
    </location>
    <ligand>
        <name>a divalent metal cation</name>
        <dbReference type="ChEBI" id="CHEBI:60240"/>
        <label>2</label>
        <note>catalytic</note>
    </ligand>
</feature>
<feature type="binding site" evidence="12">
    <location>
        <position position="181"/>
    </location>
    <ligand>
        <name>substrate</name>
    </ligand>
</feature>
<dbReference type="SUPFAM" id="SSF55920">
    <property type="entry name" value="Creatinase/aminopeptidase"/>
    <property type="match status" value="1"/>
</dbReference>
<dbReference type="InterPro" id="IPR036388">
    <property type="entry name" value="WH-like_DNA-bd_sf"/>
</dbReference>
<dbReference type="Pfam" id="PF00557">
    <property type="entry name" value="Peptidase_M24"/>
    <property type="match status" value="1"/>
</dbReference>
<evidence type="ECO:0000256" key="2">
    <source>
        <dbReference type="ARBA" id="ARBA00001936"/>
    </source>
</evidence>
<keyword evidence="18" id="KW-1185">Reference proteome</keyword>
<evidence type="ECO:0000256" key="13">
    <source>
        <dbReference type="PROSITE-ProRule" id="PRU00175"/>
    </source>
</evidence>
<keyword evidence="7 12" id="KW-0963">Cytoplasm</keyword>
<dbReference type="PANTHER" id="PTHR45777:SF2">
    <property type="entry name" value="METHIONINE AMINOPEPTIDASE 2"/>
    <property type="match status" value="1"/>
</dbReference>
<feature type="binding site" evidence="12">
    <location>
        <position position="201"/>
    </location>
    <ligand>
        <name>a divalent metal cation</name>
        <dbReference type="ChEBI" id="CHEBI:60240"/>
        <label>1</label>
    </ligand>
</feature>
<evidence type="ECO:0000256" key="3">
    <source>
        <dbReference type="ARBA" id="ARBA00001947"/>
    </source>
</evidence>
<sequence>MANIEPDSASVVAEGTSTVRDDNETDNVQTEVEEKVDGLTSDEPTTEAAKKKKKKNKSKKKKEPPQQTDPPSIPVAELFPSGEFPEGEIQQYKDDNLWRTTSEEKRELERLKKPTYNSVRQAAEVHRQVRKYIRQIAKPGMLMIDLCETLENMVRKLISENGLQAGIAFPTGCSLNWVAAHWTPNSGDKTVLQYDDVMKLDFGTHIDGRIVDCAFTVAFNPMFDPLLEASREATNTGIKEAGIDVRLCDVGAAIQEVMESYEVEINGKVFQVKSIRNLNGHSIGQYQIHAGKSVPIVKGGEQIKMEEGEFYAIETFGSTGKGYVREDLECSHYMKNFDIGHIPLRVPRAKQLLATINKNFSTLAFCRRYLDRLGETKYLMALKNLCDVGIVQPYPPLCDIKGSYVSQFEHTILLRPTCKENISLILFEVLEMDDELKKAESHITSAAAFVEGGIQDACDDACSICLEAFSESDPSTLTSCKHEFHLQCILEWHQRSSNCPMCWQPLSLKDPTSQELLEAVEQERNFRFNPARNATMFRHPTLLTTGMSESELEEHILQHLAAAAATGRGHHFGQRESSRNRSSSHGRPQFLVFSTHPDPSPTAAESDSGQAIADPSLPITAVRSDSAQRLPHLSSDQSNQLPASSSRYVRPVTIRQGIYVGDRSSFSPSLAENQDTAGPSVFQSLSAMSMKYRESISKSTRGWKERWFSRSTSMADIGSEVRREVNAGITNVSRMMERLETRENRMEIQIGIKSLFNQLHDICPERIIFESYFIIFGHGMWRQQQLRFNLKQGIK</sequence>
<dbReference type="InterPro" id="IPR036005">
    <property type="entry name" value="Creatinase/aminopeptidase-like"/>
</dbReference>
<comment type="similarity">
    <text evidence="12">Belongs to the peptidase M24A family. Methionine aminopeptidase eukaryotic type 2 subfamily.</text>
</comment>
<dbReference type="PANTHER" id="PTHR45777">
    <property type="entry name" value="METHIONINE AMINOPEPTIDASE 2"/>
    <property type="match status" value="1"/>
</dbReference>
<dbReference type="InterPro" id="IPR036390">
    <property type="entry name" value="WH_DNA-bd_sf"/>
</dbReference>
<dbReference type="GO" id="GO:0005737">
    <property type="term" value="C:cytoplasm"/>
    <property type="evidence" value="ECO:0007669"/>
    <property type="project" value="UniProtKB-SubCell"/>
</dbReference>
<comment type="catalytic activity">
    <reaction evidence="1 12 14">
        <text>Release of N-terminal amino acids, preferentially methionine, from peptides and arylamides.</text>
        <dbReference type="EC" id="3.4.11.18"/>
    </reaction>
</comment>
<feature type="binding site" evidence="12">
    <location>
        <position position="289"/>
    </location>
    <ligand>
        <name>substrate</name>
    </ligand>
</feature>
<dbReference type="InterPro" id="IPR018349">
    <property type="entry name" value="Pept_M24A_MAP2_BS"/>
</dbReference>
<accession>A0A9Q1MSQ8</accession>
<feature type="binding site" evidence="12">
    <location>
        <position position="212"/>
    </location>
    <ligand>
        <name>a divalent metal cation</name>
        <dbReference type="ChEBI" id="CHEBI:60240"/>
        <label>2</label>
        <note>catalytic</note>
    </ligand>
</feature>
<dbReference type="GO" id="GO:0006508">
    <property type="term" value="P:proteolysis"/>
    <property type="evidence" value="ECO:0007669"/>
    <property type="project" value="UniProtKB-KW"/>
</dbReference>
<evidence type="ECO:0000256" key="10">
    <source>
        <dbReference type="ARBA" id="ARBA00022801"/>
    </source>
</evidence>